<name>A0ABW4LPC6_9BACI</name>
<dbReference type="InterPro" id="IPR015943">
    <property type="entry name" value="WD40/YVTN_repeat-like_dom_sf"/>
</dbReference>
<proteinExistence type="predicted"/>
<feature type="transmembrane region" description="Helical" evidence="1">
    <location>
        <begin position="88"/>
        <end position="108"/>
    </location>
</feature>
<dbReference type="Gene3D" id="2.130.10.10">
    <property type="entry name" value="YVTN repeat-like/Quinoprotein amine dehydrogenase"/>
    <property type="match status" value="1"/>
</dbReference>
<keyword evidence="1" id="KW-0812">Transmembrane</keyword>
<evidence type="ECO:0000256" key="1">
    <source>
        <dbReference type="SAM" id="Phobius"/>
    </source>
</evidence>
<organism evidence="2 3">
    <name type="scientific">Bacillus salitolerans</name>
    <dbReference type="NCBI Taxonomy" id="1437434"/>
    <lineage>
        <taxon>Bacteria</taxon>
        <taxon>Bacillati</taxon>
        <taxon>Bacillota</taxon>
        <taxon>Bacilli</taxon>
        <taxon>Bacillales</taxon>
        <taxon>Bacillaceae</taxon>
        <taxon>Bacillus</taxon>
    </lineage>
</organism>
<reference evidence="3" key="1">
    <citation type="journal article" date="2019" name="Int. J. Syst. Evol. Microbiol.">
        <title>The Global Catalogue of Microorganisms (GCM) 10K type strain sequencing project: providing services to taxonomists for standard genome sequencing and annotation.</title>
        <authorList>
            <consortium name="The Broad Institute Genomics Platform"/>
            <consortium name="The Broad Institute Genome Sequencing Center for Infectious Disease"/>
            <person name="Wu L."/>
            <person name="Ma J."/>
        </authorList>
    </citation>
    <scope>NUCLEOTIDE SEQUENCE [LARGE SCALE GENOMIC DNA]</scope>
    <source>
        <strain evidence="3">CCUG 49339</strain>
    </source>
</reference>
<dbReference type="SUPFAM" id="SSF110296">
    <property type="entry name" value="Oligoxyloglucan reducing end-specific cellobiohydrolase"/>
    <property type="match status" value="1"/>
</dbReference>
<keyword evidence="3" id="KW-1185">Reference proteome</keyword>
<feature type="transmembrane region" description="Helical" evidence="1">
    <location>
        <begin position="39"/>
        <end position="61"/>
    </location>
</feature>
<protein>
    <submittedName>
        <fullName evidence="2">F510_1955 family glycosylhydrolase</fullName>
    </submittedName>
</protein>
<keyword evidence="1" id="KW-0472">Membrane</keyword>
<dbReference type="InterPro" id="IPR054817">
    <property type="entry name" value="Glycosyl_F510_1955-like"/>
</dbReference>
<keyword evidence="1" id="KW-1133">Transmembrane helix</keyword>
<accession>A0ABW4LPC6</accession>
<evidence type="ECO:0000313" key="2">
    <source>
        <dbReference type="EMBL" id="MFD1736731.1"/>
    </source>
</evidence>
<sequence>MSVLARLISAIVLLFSIPIKVFAHGSEEEHQREVFLNTLLMYGFYTLLVLVLISVVLLWTINQNIKKIDVKKQSGRKEKEIKAKYKKWVQASIGLLLLATIFTGAMAFSNENSNSEEARSENIDFMHIHGLGYTHDGNEIYVPAHDGLRVYKDGSWSIPEGEKHDYMGFSMVDNGFYSSGHPGPGSNLKNPFGVIKSTDMGLNIEIVDLYGEIDFHGMAVGYQSHAIYVFNPQKNSRMNETGLHFTLDETKSWNKSEMVGLEGQPSALAVHPTEKGTVVVTTNSGVYISHDFGDQFKQISPSLATAVSFTNDGDLVLGMIQDGMSIKVIDLKQDTEHDLSVPEVDSEDAISYIAVNPENKEEIVFTTYNRNIFLSKDFGEKWEQIAKDGQANSENLGTNMENEHVHHQGQSNSLDASWSFEEEPIQNRNQTLEIEIMDSKGKRVKEFDIEHEKLMHLIVHSEDLSVFQHLHPDLTEDGKFTVELNFPKGGKYKLIADVVPQNSNTTTLTKWINVEGENKNESVTVDDQLTKSLENKIVSLSFDDLTVNKDVTLTFNVKNQSGSDITNLEKYLGANGHVVIVSKNGQEYLHSHPMNAEDSGPNAIFMTRFPTNGIYKIWLQFKHEGELITVPYVIEVP</sequence>
<comment type="caution">
    <text evidence="2">The sequence shown here is derived from an EMBL/GenBank/DDBJ whole genome shotgun (WGS) entry which is preliminary data.</text>
</comment>
<dbReference type="EMBL" id="JBHUEM010000011">
    <property type="protein sequence ID" value="MFD1736731.1"/>
    <property type="molecule type" value="Genomic_DNA"/>
</dbReference>
<dbReference type="Proteomes" id="UP001597214">
    <property type="component" value="Unassembled WGS sequence"/>
</dbReference>
<evidence type="ECO:0000313" key="3">
    <source>
        <dbReference type="Proteomes" id="UP001597214"/>
    </source>
</evidence>
<dbReference type="RefSeq" id="WP_377927899.1">
    <property type="nucleotide sequence ID" value="NZ_JBHUEM010000011.1"/>
</dbReference>
<gene>
    <name evidence="2" type="ORF">ACFSCX_09145</name>
</gene>
<dbReference type="NCBIfam" id="NF045728">
    <property type="entry name" value="glycosyl_F510_1955"/>
    <property type="match status" value="1"/>
</dbReference>